<feature type="compositionally biased region" description="Basic and acidic residues" evidence="1">
    <location>
        <begin position="44"/>
        <end position="54"/>
    </location>
</feature>
<name>A0A2P2P8V4_RHIMU</name>
<organism evidence="2">
    <name type="scientific">Rhizophora mucronata</name>
    <name type="common">Asiatic mangrove</name>
    <dbReference type="NCBI Taxonomy" id="61149"/>
    <lineage>
        <taxon>Eukaryota</taxon>
        <taxon>Viridiplantae</taxon>
        <taxon>Streptophyta</taxon>
        <taxon>Embryophyta</taxon>
        <taxon>Tracheophyta</taxon>
        <taxon>Spermatophyta</taxon>
        <taxon>Magnoliopsida</taxon>
        <taxon>eudicotyledons</taxon>
        <taxon>Gunneridae</taxon>
        <taxon>Pentapetalae</taxon>
        <taxon>rosids</taxon>
        <taxon>fabids</taxon>
        <taxon>Malpighiales</taxon>
        <taxon>Rhizophoraceae</taxon>
        <taxon>Rhizophora</taxon>
    </lineage>
</organism>
<feature type="compositionally biased region" description="Polar residues" evidence="1">
    <location>
        <begin position="33"/>
        <end position="43"/>
    </location>
</feature>
<proteinExistence type="predicted"/>
<accession>A0A2P2P8V4</accession>
<feature type="region of interest" description="Disordered" evidence="1">
    <location>
        <begin position="33"/>
        <end position="54"/>
    </location>
</feature>
<sequence>MYYSVTLLSKMPKPYQIIVNCEIYRIKNHNLARQSQKSKNLIKTHQEKEEKNNG</sequence>
<dbReference type="EMBL" id="GGEC01070706">
    <property type="protein sequence ID" value="MBX51190.1"/>
    <property type="molecule type" value="Transcribed_RNA"/>
</dbReference>
<reference evidence="2" key="1">
    <citation type="submission" date="2018-02" db="EMBL/GenBank/DDBJ databases">
        <title>Rhizophora mucronata_Transcriptome.</title>
        <authorList>
            <person name="Meera S.P."/>
            <person name="Sreeshan A."/>
            <person name="Augustine A."/>
        </authorList>
    </citation>
    <scope>NUCLEOTIDE SEQUENCE</scope>
    <source>
        <tissue evidence="2">Leaf</tissue>
    </source>
</reference>
<protein>
    <submittedName>
        <fullName evidence="2">Uncharacterized protein</fullName>
    </submittedName>
</protein>
<evidence type="ECO:0000256" key="1">
    <source>
        <dbReference type="SAM" id="MobiDB-lite"/>
    </source>
</evidence>
<evidence type="ECO:0000313" key="2">
    <source>
        <dbReference type="EMBL" id="MBX51190.1"/>
    </source>
</evidence>
<dbReference type="AlphaFoldDB" id="A0A2P2P8V4"/>